<reference evidence="1" key="1">
    <citation type="submission" date="2024-02" db="EMBL/GenBank/DDBJ databases">
        <title>Metagenome Assembled Genome of Zalaria obscura JY119.</title>
        <authorList>
            <person name="Vighnesh L."/>
            <person name="Jagadeeshwari U."/>
            <person name="Venkata Ramana C."/>
            <person name="Sasikala C."/>
        </authorList>
    </citation>
    <scope>NUCLEOTIDE SEQUENCE</scope>
    <source>
        <strain evidence="1">JY119</strain>
    </source>
</reference>
<evidence type="ECO:0000313" key="1">
    <source>
        <dbReference type="EMBL" id="KAK8203354.1"/>
    </source>
</evidence>
<name>A0ACC3S979_9PEZI</name>
<dbReference type="EMBL" id="JAMKPW020000031">
    <property type="protein sequence ID" value="KAK8203354.1"/>
    <property type="molecule type" value="Genomic_DNA"/>
</dbReference>
<accession>A0ACC3S979</accession>
<protein>
    <submittedName>
        <fullName evidence="1">Uncharacterized protein</fullName>
    </submittedName>
</protein>
<sequence>MFVSNATTFQAFGKLCLCGVLHVAYRAKHGIKGQYLVITLYESCLLLSAVEAVTGYRVVLCSWLATASIEEVDNGKGLQCHTAPHSWKLIVECTGKMYEMVFTACSAPEESVWKTRLAERIATETRRLAEGHAKFIDIQSSLAHDMKSIGKAFGKASGFVRRLSVHRSATLGPTTDLNQVIIKNTQAIKDVVGDKNASTASLPIPRSQSVMTPSHIPTLAPRRSDRSKLEEALSDVWTKDLIPYPGMLRRSTEHHIRASANSVMRKLSMASLASNFSMSKRSASYSSVAALQSSALSTLDLKRGKPESKEARPPKSRRKPLIDFHNAPEAFLPEDFVLDNTKKRPAAFRTSTMLADRPRSPFFSSHSTGENKAPGLNRQKTKLLKFWN</sequence>
<proteinExistence type="predicted"/>
<comment type="caution">
    <text evidence="1">The sequence shown here is derived from an EMBL/GenBank/DDBJ whole genome shotgun (WGS) entry which is preliminary data.</text>
</comment>
<gene>
    <name evidence="1" type="ORF">M8818_005332</name>
</gene>
<dbReference type="Proteomes" id="UP001320706">
    <property type="component" value="Unassembled WGS sequence"/>
</dbReference>
<evidence type="ECO:0000313" key="2">
    <source>
        <dbReference type="Proteomes" id="UP001320706"/>
    </source>
</evidence>
<organism evidence="1 2">
    <name type="scientific">Zalaria obscura</name>
    <dbReference type="NCBI Taxonomy" id="2024903"/>
    <lineage>
        <taxon>Eukaryota</taxon>
        <taxon>Fungi</taxon>
        <taxon>Dikarya</taxon>
        <taxon>Ascomycota</taxon>
        <taxon>Pezizomycotina</taxon>
        <taxon>Dothideomycetes</taxon>
        <taxon>Dothideomycetidae</taxon>
        <taxon>Dothideales</taxon>
        <taxon>Zalariaceae</taxon>
        <taxon>Zalaria</taxon>
    </lineage>
</organism>
<keyword evidence="2" id="KW-1185">Reference proteome</keyword>